<dbReference type="InterPro" id="IPR036705">
    <property type="entry name" value="Ribosyl_crysJ1_sf"/>
</dbReference>
<evidence type="ECO:0000313" key="2">
    <source>
        <dbReference type="EMBL" id="GFN02654.1"/>
    </source>
</evidence>
<organism evidence="2 3">
    <name type="scientific">Streptomyces microflavus</name>
    <name type="common">Streptomyces lipmanii</name>
    <dbReference type="NCBI Taxonomy" id="1919"/>
    <lineage>
        <taxon>Bacteria</taxon>
        <taxon>Bacillati</taxon>
        <taxon>Actinomycetota</taxon>
        <taxon>Actinomycetes</taxon>
        <taxon>Kitasatosporales</taxon>
        <taxon>Streptomycetaceae</taxon>
        <taxon>Streptomyces</taxon>
    </lineage>
</organism>
<gene>
    <name evidence="2" type="ORF">Smic_12100</name>
</gene>
<feature type="compositionally biased region" description="Basic and acidic residues" evidence="1">
    <location>
        <begin position="308"/>
        <end position="326"/>
    </location>
</feature>
<sequence>MSNPEETLERLGCADPKINGAGTVSAAAAIYLASRFAARPQGGLLTAAFLRKADTDTLASLATAILGALHETNWLGNLAIDVQDANYIAKLADLSATHIADPPKSPTRRPKALRNALVEAMLSRRATHGEFPDGRQCRFDDLVVLNDGRVLRARISLEDGQTVLVDLPTDPASRLGGENQKQSPLQRPTSGQTSDTRELASTEIRSTTHSSPLTTSAAANSQPEADAVLSTRSLARSAAFYAQVTGHDIPVRAGTAEITPGLLLRQSVAGRLFDVTSVTVHITVESLSGTTRRLGIESATKSSSPETIEVRDPDGRTVRISERSAT</sequence>
<name>A0A7J0CL40_STRMI</name>
<dbReference type="AlphaFoldDB" id="A0A7J0CL40"/>
<accession>A0A7J0CL40</accession>
<evidence type="ECO:0000256" key="1">
    <source>
        <dbReference type="SAM" id="MobiDB-lite"/>
    </source>
</evidence>
<feature type="region of interest" description="Disordered" evidence="1">
    <location>
        <begin position="296"/>
        <end position="326"/>
    </location>
</feature>
<protein>
    <submittedName>
        <fullName evidence="2">Uncharacterized protein</fullName>
    </submittedName>
</protein>
<proteinExistence type="predicted"/>
<comment type="caution">
    <text evidence="2">The sequence shown here is derived from an EMBL/GenBank/DDBJ whole genome shotgun (WGS) entry which is preliminary data.</text>
</comment>
<dbReference type="Gene3D" id="1.10.4080.10">
    <property type="entry name" value="ADP-ribosylation/Crystallin J1"/>
    <property type="match status" value="1"/>
</dbReference>
<dbReference type="EMBL" id="BLWD01000001">
    <property type="protein sequence ID" value="GFN02654.1"/>
    <property type="molecule type" value="Genomic_DNA"/>
</dbReference>
<dbReference type="Proteomes" id="UP000498740">
    <property type="component" value="Unassembled WGS sequence"/>
</dbReference>
<dbReference type="SUPFAM" id="SSF101478">
    <property type="entry name" value="ADP-ribosylglycohydrolase"/>
    <property type="match status" value="1"/>
</dbReference>
<evidence type="ECO:0000313" key="3">
    <source>
        <dbReference type="Proteomes" id="UP000498740"/>
    </source>
</evidence>
<reference evidence="2 3" key="1">
    <citation type="submission" date="2020-05" db="EMBL/GenBank/DDBJ databases">
        <title>Whole genome shotgun sequence of Streptomyces microflavus NBRC 13062.</title>
        <authorList>
            <person name="Komaki H."/>
            <person name="Tamura T."/>
        </authorList>
    </citation>
    <scope>NUCLEOTIDE SEQUENCE [LARGE SCALE GENOMIC DNA]</scope>
    <source>
        <strain evidence="2 3">NBRC 13062</strain>
    </source>
</reference>
<feature type="compositionally biased region" description="Polar residues" evidence="1">
    <location>
        <begin position="179"/>
        <end position="194"/>
    </location>
</feature>
<feature type="region of interest" description="Disordered" evidence="1">
    <location>
        <begin position="168"/>
        <end position="224"/>
    </location>
</feature>
<feature type="compositionally biased region" description="Polar residues" evidence="1">
    <location>
        <begin position="203"/>
        <end position="223"/>
    </location>
</feature>